<dbReference type="EMBL" id="JAPDIA010000001">
    <property type="protein sequence ID" value="MDG0808336.1"/>
    <property type="molecule type" value="Genomic_DNA"/>
</dbReference>
<dbReference type="NCBIfam" id="TIGR01777">
    <property type="entry name" value="yfcH"/>
    <property type="match status" value="1"/>
</dbReference>
<dbReference type="Pfam" id="PF08338">
    <property type="entry name" value="DUF1731"/>
    <property type="match status" value="1"/>
</dbReference>
<dbReference type="SUPFAM" id="SSF51735">
    <property type="entry name" value="NAD(P)-binding Rossmann-fold domains"/>
    <property type="match status" value="1"/>
</dbReference>
<comment type="caution">
    <text evidence="4">The sequence shown here is derived from an EMBL/GenBank/DDBJ whole genome shotgun (WGS) entry which is preliminary data.</text>
</comment>
<feature type="domain" description="NAD-dependent epimerase/dehydratase" evidence="2">
    <location>
        <begin position="4"/>
        <end position="133"/>
    </location>
</feature>
<keyword evidence="5" id="KW-1185">Reference proteome</keyword>
<organism evidence="4 5">
    <name type="scientific">Cohnella rhizosphaerae</name>
    <dbReference type="NCBI Taxonomy" id="1457232"/>
    <lineage>
        <taxon>Bacteria</taxon>
        <taxon>Bacillati</taxon>
        <taxon>Bacillota</taxon>
        <taxon>Bacilli</taxon>
        <taxon>Bacillales</taxon>
        <taxon>Paenibacillaceae</taxon>
        <taxon>Cohnella</taxon>
    </lineage>
</organism>
<evidence type="ECO:0000259" key="3">
    <source>
        <dbReference type="Pfam" id="PF08338"/>
    </source>
</evidence>
<dbReference type="InterPro" id="IPR001509">
    <property type="entry name" value="Epimerase_deHydtase"/>
</dbReference>
<comment type="similarity">
    <text evidence="1">Belongs to the NAD(P)-dependent epimerase/dehydratase family. SDR39U1 subfamily.</text>
</comment>
<feature type="domain" description="DUF1731" evidence="3">
    <location>
        <begin position="254"/>
        <end position="300"/>
    </location>
</feature>
<dbReference type="Pfam" id="PF01370">
    <property type="entry name" value="Epimerase"/>
    <property type="match status" value="1"/>
</dbReference>
<dbReference type="Gene3D" id="3.40.50.720">
    <property type="entry name" value="NAD(P)-binding Rossmann-like Domain"/>
    <property type="match status" value="1"/>
</dbReference>
<name>A0A9X4KQF1_9BACL</name>
<evidence type="ECO:0000313" key="4">
    <source>
        <dbReference type="EMBL" id="MDG0808336.1"/>
    </source>
</evidence>
<dbReference type="PANTHER" id="PTHR11092:SF0">
    <property type="entry name" value="EPIMERASE FAMILY PROTEIN SDR39U1"/>
    <property type="match status" value="1"/>
</dbReference>
<dbReference type="InterPro" id="IPR036291">
    <property type="entry name" value="NAD(P)-bd_dom_sf"/>
</dbReference>
<protein>
    <submittedName>
        <fullName evidence="4">TIGR01777 family oxidoreductase</fullName>
    </submittedName>
</protein>
<sequence>MRAVLCGGTGFIGTRLAESLSARGDEVWIITRSKPAAPAAGLLYATWDSWLADPSLTGPVDAIVNLSGATIGRRWTSESKALILSSRIKAAQRIEDAVSRMTSPPSVLVNASAISLYGHSESSGGRYPMPFDESSPPRPEDFLSETIVKWEAAVDRIPIDRIVKLRIGLALGNGGGSYPLLSLPTRLFAGGRLGSGRQGMPWIHIDDIVGLIALSLDNEAISGPLNAVAPESVDNEAFGRTLAKVLGRPYWLHAPAWAIRAALGEMSALLLTGQFAIPRKALANGYVFRHPKLEEALRDLKERR</sequence>
<evidence type="ECO:0000256" key="1">
    <source>
        <dbReference type="ARBA" id="ARBA00009353"/>
    </source>
</evidence>
<dbReference type="RefSeq" id="WP_277528741.1">
    <property type="nucleotide sequence ID" value="NZ_JAPDIA010000001.1"/>
</dbReference>
<gene>
    <name evidence="4" type="ORF">OMP40_02105</name>
</gene>
<reference evidence="4" key="1">
    <citation type="submission" date="2022-10" db="EMBL/GenBank/DDBJ databases">
        <title>Comparative genomic analysis of Cohnella hashimotonis sp. nov., isolated from the International Space Station.</title>
        <authorList>
            <person name="Simpson A."/>
            <person name="Venkateswaran K."/>
        </authorList>
    </citation>
    <scope>NUCLEOTIDE SEQUENCE</scope>
    <source>
        <strain evidence="4">DSM 28161</strain>
    </source>
</reference>
<proteinExistence type="inferred from homology"/>
<accession>A0A9X4KQF1</accession>
<dbReference type="PANTHER" id="PTHR11092">
    <property type="entry name" value="SUGAR NUCLEOTIDE EPIMERASE RELATED"/>
    <property type="match status" value="1"/>
</dbReference>
<dbReference type="AlphaFoldDB" id="A0A9X4KQF1"/>
<dbReference type="InterPro" id="IPR010099">
    <property type="entry name" value="SDR39U1"/>
</dbReference>
<evidence type="ECO:0000313" key="5">
    <source>
        <dbReference type="Proteomes" id="UP001153404"/>
    </source>
</evidence>
<dbReference type="Proteomes" id="UP001153404">
    <property type="component" value="Unassembled WGS sequence"/>
</dbReference>
<dbReference type="InterPro" id="IPR013549">
    <property type="entry name" value="DUF1731"/>
</dbReference>
<evidence type="ECO:0000259" key="2">
    <source>
        <dbReference type="Pfam" id="PF01370"/>
    </source>
</evidence>